<accession>A0A9J5YJR7</accession>
<keyword evidence="2" id="KW-1185">Reference proteome</keyword>
<dbReference type="OrthoDB" id="10055717at2759"/>
<proteinExistence type="predicted"/>
<evidence type="ECO:0000313" key="1">
    <source>
        <dbReference type="EMBL" id="KAG5599206.1"/>
    </source>
</evidence>
<dbReference type="AlphaFoldDB" id="A0A9J5YJR7"/>
<dbReference type="Proteomes" id="UP000824120">
    <property type="component" value="Chromosome 6"/>
</dbReference>
<organism evidence="1 2">
    <name type="scientific">Solanum commersonii</name>
    <name type="common">Commerson's wild potato</name>
    <name type="synonym">Commerson's nightshade</name>
    <dbReference type="NCBI Taxonomy" id="4109"/>
    <lineage>
        <taxon>Eukaryota</taxon>
        <taxon>Viridiplantae</taxon>
        <taxon>Streptophyta</taxon>
        <taxon>Embryophyta</taxon>
        <taxon>Tracheophyta</taxon>
        <taxon>Spermatophyta</taxon>
        <taxon>Magnoliopsida</taxon>
        <taxon>eudicotyledons</taxon>
        <taxon>Gunneridae</taxon>
        <taxon>Pentapetalae</taxon>
        <taxon>asterids</taxon>
        <taxon>lamiids</taxon>
        <taxon>Solanales</taxon>
        <taxon>Solanaceae</taxon>
        <taxon>Solanoideae</taxon>
        <taxon>Solaneae</taxon>
        <taxon>Solanum</taxon>
    </lineage>
</organism>
<dbReference type="EMBL" id="JACXVP010000006">
    <property type="protein sequence ID" value="KAG5599206.1"/>
    <property type="molecule type" value="Genomic_DNA"/>
</dbReference>
<name>A0A9J5YJR7_SOLCO</name>
<gene>
    <name evidence="1" type="ORF">H5410_030576</name>
</gene>
<sequence>MLKTLELDGETYEKVYGLLYTSGLHDDYESDLGSNIELLDLFDNDKNCDSPSTTCQGNTCNCEDDEIYKLQSQFQDFNMNTITSDNVMELMKEVTDNKLCEKIINLANSNEASSSSSKPFENKKNDLNDFEYSAPYSLKEVDNRLIKRNTFPKKYSYFDDLKIEIENLKREIKSLKQNQLICDHRITQIELHNSEDRELVNLDPKQEMFFGMMQIITAYKWYVKCINSKGFSATYKDNEITYSFVTDLNHMDSLQLELVGMNRFDSLKYAKVKEKIKLTFEQNAIDICAYHPSAFWNRKKHIHDASKLIFARWQAQLNPFDFEIQYKKGVDNSLPDFLSREYLQ</sequence>
<protein>
    <submittedName>
        <fullName evidence="1">Uncharacterized protein</fullName>
    </submittedName>
</protein>
<comment type="caution">
    <text evidence="1">The sequence shown here is derived from an EMBL/GenBank/DDBJ whole genome shotgun (WGS) entry which is preliminary data.</text>
</comment>
<reference evidence="1 2" key="1">
    <citation type="submission" date="2020-09" db="EMBL/GenBank/DDBJ databases">
        <title>De no assembly of potato wild relative species, Solanum commersonii.</title>
        <authorList>
            <person name="Cho K."/>
        </authorList>
    </citation>
    <scope>NUCLEOTIDE SEQUENCE [LARGE SCALE GENOMIC DNA]</scope>
    <source>
        <strain evidence="1">LZ3.2</strain>
        <tissue evidence="1">Leaf</tissue>
    </source>
</reference>
<evidence type="ECO:0000313" key="2">
    <source>
        <dbReference type="Proteomes" id="UP000824120"/>
    </source>
</evidence>